<reference evidence="1 2" key="1">
    <citation type="submission" date="2014-04" db="EMBL/GenBank/DDBJ databases">
        <authorList>
            <consortium name="International Citrus Genome Consortium"/>
            <person name="Gmitter F."/>
            <person name="Chen C."/>
            <person name="Farmerie W."/>
            <person name="Harkins T."/>
            <person name="Desany B."/>
            <person name="Mohiuddin M."/>
            <person name="Kodira C."/>
            <person name="Borodovsky M."/>
            <person name="Lomsadze A."/>
            <person name="Burns P."/>
            <person name="Jenkins J."/>
            <person name="Prochnik S."/>
            <person name="Shu S."/>
            <person name="Chapman J."/>
            <person name="Pitluck S."/>
            <person name="Schmutz J."/>
            <person name="Rokhsar D."/>
        </authorList>
    </citation>
    <scope>NUCLEOTIDE SEQUENCE</scope>
</reference>
<proteinExistence type="predicted"/>
<dbReference type="EMBL" id="KK784964">
    <property type="protein sequence ID" value="KDO57231.1"/>
    <property type="molecule type" value="Genomic_DNA"/>
</dbReference>
<accession>A0A067F221</accession>
<gene>
    <name evidence="1" type="ORF">CISIN_1g045309mg</name>
</gene>
<sequence length="70" mass="8101">MLKGCIRAFSDVLVHKESLLIKILIRTTKRMGKIICIDIEIHCSFGISLNHQFINIKLQAQYCLKSQKKK</sequence>
<evidence type="ECO:0000313" key="1">
    <source>
        <dbReference type="EMBL" id="KDO57231.1"/>
    </source>
</evidence>
<dbReference type="Proteomes" id="UP000027120">
    <property type="component" value="Unassembled WGS sequence"/>
</dbReference>
<keyword evidence="2" id="KW-1185">Reference proteome</keyword>
<name>A0A067F221_CITSI</name>
<evidence type="ECO:0000313" key="2">
    <source>
        <dbReference type="Proteomes" id="UP000027120"/>
    </source>
</evidence>
<protein>
    <submittedName>
        <fullName evidence="1">Uncharacterized protein</fullName>
    </submittedName>
</protein>
<organism evidence="1 2">
    <name type="scientific">Citrus sinensis</name>
    <name type="common">Sweet orange</name>
    <name type="synonym">Citrus aurantium var. sinensis</name>
    <dbReference type="NCBI Taxonomy" id="2711"/>
    <lineage>
        <taxon>Eukaryota</taxon>
        <taxon>Viridiplantae</taxon>
        <taxon>Streptophyta</taxon>
        <taxon>Embryophyta</taxon>
        <taxon>Tracheophyta</taxon>
        <taxon>Spermatophyta</taxon>
        <taxon>Magnoliopsida</taxon>
        <taxon>eudicotyledons</taxon>
        <taxon>Gunneridae</taxon>
        <taxon>Pentapetalae</taxon>
        <taxon>rosids</taxon>
        <taxon>malvids</taxon>
        <taxon>Sapindales</taxon>
        <taxon>Rutaceae</taxon>
        <taxon>Aurantioideae</taxon>
        <taxon>Citrus</taxon>
    </lineage>
</organism>
<dbReference type="AlphaFoldDB" id="A0A067F221"/>